<dbReference type="PANTHER" id="PTHR44943">
    <property type="entry name" value="CELLULOSE SYNTHASE OPERON PROTEIN C"/>
    <property type="match status" value="1"/>
</dbReference>
<feature type="repeat" description="TPR" evidence="3">
    <location>
        <begin position="51"/>
        <end position="84"/>
    </location>
</feature>
<dbReference type="InterPro" id="IPR051685">
    <property type="entry name" value="Ycf3/AcsC/BcsC/TPR_MFPF"/>
</dbReference>
<dbReference type="PANTHER" id="PTHR44943:SF8">
    <property type="entry name" value="TPR REPEAT-CONTAINING PROTEIN MJ0263"/>
    <property type="match status" value="1"/>
</dbReference>
<dbReference type="KEGG" id="drc:G0Q07_11035"/>
<gene>
    <name evidence="5" type="ORF">G0Q07_11035</name>
</gene>
<feature type="repeat" description="TPR" evidence="3">
    <location>
        <begin position="85"/>
        <end position="118"/>
    </location>
</feature>
<feature type="signal peptide" evidence="4">
    <location>
        <begin position="1"/>
        <end position="21"/>
    </location>
</feature>
<dbReference type="Proteomes" id="UP000474630">
    <property type="component" value="Chromosome"/>
</dbReference>
<proteinExistence type="predicted"/>
<keyword evidence="1" id="KW-0677">Repeat</keyword>
<dbReference type="PROSITE" id="PS50293">
    <property type="entry name" value="TPR_REGION"/>
    <property type="match status" value="1"/>
</dbReference>
<dbReference type="Pfam" id="PF14559">
    <property type="entry name" value="TPR_19"/>
    <property type="match status" value="1"/>
</dbReference>
<evidence type="ECO:0000256" key="2">
    <source>
        <dbReference type="ARBA" id="ARBA00022803"/>
    </source>
</evidence>
<sequence length="416" mass="48792">MRFKLYTIFLIMLCTATTSFAQRKIDILLIEKNYDKALLEIDKELAANPSSQLFYKKGVVYKNLQNYQQALEVFLTGLQYDTDNMAMLEETAECFSILGNNQDAIAFYEKALQVEPNNLVLAGKLGRVHINLEEYKTAYNVFSEIYEKDSTNVYWNKQLAYCSFRVFQREKARDLYEKVLEANPRDHGTYINLIHCYNWKKEANAIMATIDSGLVHFPADKELLLERAMFFYKTKRYGPAMLQFEKYLEQEKQPAFEILMNYGISTYFAEQEEKALDIFGDLKRMNPNDPLVMYYQSLCNRKLKNYEDAIELMTFAIEATVPDYVSEMYHHLGQMYGQQRKFKESIEALKKAYELNPGKTEVLFEIATTYEEYNSNKTLAMNYYRIYLTESGAGAKNAIYALERIDRLKEDLFFDE</sequence>
<dbReference type="PROSITE" id="PS50005">
    <property type="entry name" value="TPR"/>
    <property type="match status" value="3"/>
</dbReference>
<name>A0A6C0RC37_9BACT</name>
<evidence type="ECO:0000256" key="1">
    <source>
        <dbReference type="ARBA" id="ARBA00022737"/>
    </source>
</evidence>
<evidence type="ECO:0000313" key="6">
    <source>
        <dbReference type="Proteomes" id="UP000474630"/>
    </source>
</evidence>
<accession>A0A6C0RC37</accession>
<evidence type="ECO:0000313" key="5">
    <source>
        <dbReference type="EMBL" id="QIA08218.1"/>
    </source>
</evidence>
<dbReference type="RefSeq" id="WP_163346139.1">
    <property type="nucleotide sequence ID" value="NZ_CP048409.1"/>
</dbReference>
<evidence type="ECO:0000256" key="3">
    <source>
        <dbReference type="PROSITE-ProRule" id="PRU00339"/>
    </source>
</evidence>
<feature type="chain" id="PRO_5025358886" evidence="4">
    <location>
        <begin position="22"/>
        <end position="416"/>
    </location>
</feature>
<evidence type="ECO:0000256" key="4">
    <source>
        <dbReference type="SAM" id="SignalP"/>
    </source>
</evidence>
<feature type="repeat" description="TPR" evidence="3">
    <location>
        <begin position="326"/>
        <end position="359"/>
    </location>
</feature>
<dbReference type="InterPro" id="IPR019734">
    <property type="entry name" value="TPR_rpt"/>
</dbReference>
<dbReference type="SUPFAM" id="SSF48452">
    <property type="entry name" value="TPR-like"/>
    <property type="match status" value="2"/>
</dbReference>
<dbReference type="AlphaFoldDB" id="A0A6C0RC37"/>
<reference evidence="5 6" key="1">
    <citation type="submission" date="2020-02" db="EMBL/GenBank/DDBJ databases">
        <title>Genome sequencing for Draconibacterium sp. strain M1.</title>
        <authorList>
            <person name="Park S.-J."/>
        </authorList>
    </citation>
    <scope>NUCLEOTIDE SEQUENCE [LARGE SCALE GENOMIC DNA]</scope>
    <source>
        <strain evidence="5 6">M1</strain>
    </source>
</reference>
<keyword evidence="4" id="KW-0732">Signal</keyword>
<dbReference type="EMBL" id="CP048409">
    <property type="protein sequence ID" value="QIA08218.1"/>
    <property type="molecule type" value="Genomic_DNA"/>
</dbReference>
<protein>
    <submittedName>
        <fullName evidence="5">Tetratricopeptide repeat protein</fullName>
    </submittedName>
</protein>
<organism evidence="5 6">
    <name type="scientific">Draconibacterium halophilum</name>
    <dbReference type="NCBI Taxonomy" id="2706887"/>
    <lineage>
        <taxon>Bacteria</taxon>
        <taxon>Pseudomonadati</taxon>
        <taxon>Bacteroidota</taxon>
        <taxon>Bacteroidia</taxon>
        <taxon>Marinilabiliales</taxon>
        <taxon>Prolixibacteraceae</taxon>
        <taxon>Draconibacterium</taxon>
    </lineage>
</organism>
<dbReference type="Gene3D" id="1.25.40.10">
    <property type="entry name" value="Tetratricopeptide repeat domain"/>
    <property type="match status" value="3"/>
</dbReference>
<keyword evidence="2 3" id="KW-0802">TPR repeat</keyword>
<dbReference type="SMART" id="SM00028">
    <property type="entry name" value="TPR"/>
    <property type="match status" value="5"/>
</dbReference>
<dbReference type="InterPro" id="IPR011990">
    <property type="entry name" value="TPR-like_helical_dom_sf"/>
</dbReference>
<keyword evidence="6" id="KW-1185">Reference proteome</keyword>
<dbReference type="Pfam" id="PF13181">
    <property type="entry name" value="TPR_8"/>
    <property type="match status" value="2"/>
</dbReference>